<dbReference type="Proteomes" id="UP000434957">
    <property type="component" value="Unassembled WGS sequence"/>
</dbReference>
<dbReference type="EMBL" id="QXFU01013095">
    <property type="protein sequence ID" value="KAE8951072.1"/>
    <property type="molecule type" value="Genomic_DNA"/>
</dbReference>
<comment type="caution">
    <text evidence="2">The sequence shown here is derived from an EMBL/GenBank/DDBJ whole genome shotgun (WGS) entry which is preliminary data.</text>
</comment>
<keyword evidence="4" id="KW-1185">Reference proteome</keyword>
<dbReference type="AlphaFoldDB" id="A0A6A3G0V7"/>
<dbReference type="EMBL" id="QXFT01013474">
    <property type="protein sequence ID" value="KAE9258560.1"/>
    <property type="molecule type" value="Genomic_DNA"/>
</dbReference>
<evidence type="ECO:0000313" key="5">
    <source>
        <dbReference type="Proteomes" id="UP000435112"/>
    </source>
</evidence>
<evidence type="ECO:0000313" key="3">
    <source>
        <dbReference type="EMBL" id="KAE9258560.1"/>
    </source>
</evidence>
<proteinExistence type="predicted"/>
<gene>
    <name evidence="2" type="ORF">PR002_g33085</name>
    <name evidence="3" type="ORF">PR003_g35162</name>
</gene>
<accession>A0A6A3G0V7</accession>
<evidence type="ECO:0000313" key="2">
    <source>
        <dbReference type="EMBL" id="KAE8951072.1"/>
    </source>
</evidence>
<dbReference type="OrthoDB" id="132943at2759"/>
<evidence type="ECO:0000256" key="1">
    <source>
        <dbReference type="SAM" id="MobiDB-lite"/>
    </source>
</evidence>
<reference evidence="2 5" key="1">
    <citation type="submission" date="2018-09" db="EMBL/GenBank/DDBJ databases">
        <title>Genomic investigation of the strawberry pathogen Phytophthora fragariae indicates pathogenicity is determined by transcriptional variation in three key races.</title>
        <authorList>
            <person name="Adams T.M."/>
            <person name="Armitage A.D."/>
            <person name="Sobczyk M.K."/>
            <person name="Bates H.J."/>
            <person name="Dunwell J.M."/>
            <person name="Nellist C.F."/>
            <person name="Harrison R.J."/>
        </authorList>
    </citation>
    <scope>NUCLEOTIDE SEQUENCE [LARGE SCALE GENOMIC DNA]</scope>
    <source>
        <strain evidence="2 5">SCRP324</strain>
        <strain evidence="3 4">SCRP333</strain>
    </source>
</reference>
<feature type="region of interest" description="Disordered" evidence="1">
    <location>
        <begin position="15"/>
        <end position="39"/>
    </location>
</feature>
<dbReference type="Proteomes" id="UP000435112">
    <property type="component" value="Unassembled WGS sequence"/>
</dbReference>
<organism evidence="2 5">
    <name type="scientific">Phytophthora rubi</name>
    <dbReference type="NCBI Taxonomy" id="129364"/>
    <lineage>
        <taxon>Eukaryota</taxon>
        <taxon>Sar</taxon>
        <taxon>Stramenopiles</taxon>
        <taxon>Oomycota</taxon>
        <taxon>Peronosporomycetes</taxon>
        <taxon>Peronosporales</taxon>
        <taxon>Peronosporaceae</taxon>
        <taxon>Phytophthora</taxon>
    </lineage>
</organism>
<name>A0A6A3G0V7_9STRA</name>
<evidence type="ECO:0000313" key="4">
    <source>
        <dbReference type="Proteomes" id="UP000434957"/>
    </source>
</evidence>
<protein>
    <submittedName>
        <fullName evidence="2">Uncharacterized protein</fullName>
    </submittedName>
</protein>
<sequence>MYVDMERSVLLGRRSEVGARSSTAAERHIRPSARSDALG</sequence>